<comment type="caution">
    <text evidence="2">The sequence shown here is derived from an EMBL/GenBank/DDBJ whole genome shotgun (WGS) entry which is preliminary data.</text>
</comment>
<reference evidence="2 3" key="1">
    <citation type="submission" date="2023-07" db="EMBL/GenBank/DDBJ databases">
        <title>Sequencing the genomes of 1000 actinobacteria strains.</title>
        <authorList>
            <person name="Klenk H.-P."/>
        </authorList>
    </citation>
    <scope>NUCLEOTIDE SEQUENCE [LARGE SCALE GENOMIC DNA]</scope>
    <source>
        <strain evidence="2 3">DSM 44711</strain>
    </source>
</reference>
<dbReference type="AlphaFoldDB" id="A0AAE4CW10"/>
<protein>
    <submittedName>
        <fullName evidence="2">Uncharacterized protein</fullName>
    </submittedName>
</protein>
<evidence type="ECO:0000313" key="3">
    <source>
        <dbReference type="Proteomes" id="UP001183629"/>
    </source>
</evidence>
<feature type="compositionally biased region" description="Pro residues" evidence="1">
    <location>
        <begin position="89"/>
        <end position="99"/>
    </location>
</feature>
<dbReference type="EMBL" id="JAVDYC010000001">
    <property type="protein sequence ID" value="MDR7325033.1"/>
    <property type="molecule type" value="Genomic_DNA"/>
</dbReference>
<dbReference type="Proteomes" id="UP001183629">
    <property type="component" value="Unassembled WGS sequence"/>
</dbReference>
<evidence type="ECO:0000313" key="2">
    <source>
        <dbReference type="EMBL" id="MDR7325033.1"/>
    </source>
</evidence>
<keyword evidence="3" id="KW-1185">Reference proteome</keyword>
<evidence type="ECO:0000256" key="1">
    <source>
        <dbReference type="SAM" id="MobiDB-lite"/>
    </source>
</evidence>
<organism evidence="2 3">
    <name type="scientific">Catenuloplanes niger</name>
    <dbReference type="NCBI Taxonomy" id="587534"/>
    <lineage>
        <taxon>Bacteria</taxon>
        <taxon>Bacillati</taxon>
        <taxon>Actinomycetota</taxon>
        <taxon>Actinomycetes</taxon>
        <taxon>Micromonosporales</taxon>
        <taxon>Micromonosporaceae</taxon>
        <taxon>Catenuloplanes</taxon>
    </lineage>
</organism>
<dbReference type="RefSeq" id="WP_310419338.1">
    <property type="nucleotide sequence ID" value="NZ_JAVDYC010000001.1"/>
</dbReference>
<sequence length="99" mass="10392">MACRARTGLLLGVNPARTRAQTAAVLAEITARDLAPRALPQSFGENVLRDARDLAPAALRLGPRPGGTSVEPGRHERRTRAATARQPAGGPPQPRAAAR</sequence>
<proteinExistence type="predicted"/>
<name>A0AAE4CW10_9ACTN</name>
<gene>
    <name evidence="2" type="ORF">J2S44_005283</name>
</gene>
<feature type="region of interest" description="Disordered" evidence="1">
    <location>
        <begin position="57"/>
        <end position="99"/>
    </location>
</feature>
<accession>A0AAE4CW10</accession>
<feature type="compositionally biased region" description="Low complexity" evidence="1">
    <location>
        <begin position="57"/>
        <end position="67"/>
    </location>
</feature>